<dbReference type="PANTHER" id="PTHR34989">
    <property type="entry name" value="PROTEIN HDED"/>
    <property type="match status" value="1"/>
</dbReference>
<feature type="transmembrane region" description="Helical" evidence="1">
    <location>
        <begin position="99"/>
        <end position="119"/>
    </location>
</feature>
<sequence>MSTPQVPFPMPDVLVRNWKWLVGIGAALVVMGIFAILAPFLASVAINAWIGVAFLFAGIAQVAQSFGKGGWRESVGHLLIGAVYILGALLVIFDPLAGLMAFSLVIVVMLAVSGVVRLYEGFRMRPAKGWGWMAAAGAAALVAAIAIYAAFPGSAMWLLGLIAGIAFVSDGSALLALGLAARKLDRA</sequence>
<organism evidence="2 3">
    <name type="scientific">Albimonas pacifica</name>
    <dbReference type="NCBI Taxonomy" id="1114924"/>
    <lineage>
        <taxon>Bacteria</taxon>
        <taxon>Pseudomonadati</taxon>
        <taxon>Pseudomonadota</taxon>
        <taxon>Alphaproteobacteria</taxon>
        <taxon>Rhodobacterales</taxon>
        <taxon>Paracoccaceae</taxon>
        <taxon>Albimonas</taxon>
    </lineage>
</organism>
<evidence type="ECO:0000256" key="1">
    <source>
        <dbReference type="SAM" id="Phobius"/>
    </source>
</evidence>
<keyword evidence="1" id="KW-0812">Transmembrane</keyword>
<keyword evidence="3" id="KW-1185">Reference proteome</keyword>
<keyword evidence="1" id="KW-0472">Membrane</keyword>
<dbReference type="PANTHER" id="PTHR34989:SF1">
    <property type="entry name" value="PROTEIN HDED"/>
    <property type="match status" value="1"/>
</dbReference>
<dbReference type="GO" id="GO:0005886">
    <property type="term" value="C:plasma membrane"/>
    <property type="evidence" value="ECO:0007669"/>
    <property type="project" value="TreeGrafter"/>
</dbReference>
<dbReference type="STRING" id="1114924.SAMN05216258_1083"/>
<dbReference type="RefSeq" id="WP_092861560.1">
    <property type="nucleotide sequence ID" value="NZ_FOQH01000008.1"/>
</dbReference>
<dbReference type="InterPro" id="IPR052712">
    <property type="entry name" value="Acid_resist_chaperone_HdeD"/>
</dbReference>
<feature type="transmembrane region" description="Helical" evidence="1">
    <location>
        <begin position="46"/>
        <end position="63"/>
    </location>
</feature>
<feature type="transmembrane region" description="Helical" evidence="1">
    <location>
        <begin position="20"/>
        <end position="40"/>
    </location>
</feature>
<feature type="transmembrane region" description="Helical" evidence="1">
    <location>
        <begin position="131"/>
        <end position="151"/>
    </location>
</feature>
<dbReference type="Proteomes" id="UP000199377">
    <property type="component" value="Unassembled WGS sequence"/>
</dbReference>
<accession>A0A1I3JHF8</accession>
<protein>
    <submittedName>
        <fullName evidence="2">Uncharacterized membrane protein HdeD, DUF308 family</fullName>
    </submittedName>
</protein>
<evidence type="ECO:0000313" key="2">
    <source>
        <dbReference type="EMBL" id="SFI59550.1"/>
    </source>
</evidence>
<dbReference type="Pfam" id="PF03729">
    <property type="entry name" value="DUF308"/>
    <property type="match status" value="1"/>
</dbReference>
<gene>
    <name evidence="2" type="ORF">SAMN05216258_1083</name>
</gene>
<dbReference type="EMBL" id="FOQH01000008">
    <property type="protein sequence ID" value="SFI59550.1"/>
    <property type="molecule type" value="Genomic_DNA"/>
</dbReference>
<reference evidence="2 3" key="1">
    <citation type="submission" date="2016-10" db="EMBL/GenBank/DDBJ databases">
        <authorList>
            <person name="de Groot N.N."/>
        </authorList>
    </citation>
    <scope>NUCLEOTIDE SEQUENCE [LARGE SCALE GENOMIC DNA]</scope>
    <source>
        <strain evidence="2 3">CGMCC 1.11030</strain>
    </source>
</reference>
<dbReference type="AlphaFoldDB" id="A0A1I3JHF8"/>
<dbReference type="InterPro" id="IPR005325">
    <property type="entry name" value="DUF308_memb"/>
</dbReference>
<dbReference type="OrthoDB" id="5678253at2"/>
<proteinExistence type="predicted"/>
<keyword evidence="1" id="KW-1133">Transmembrane helix</keyword>
<name>A0A1I3JHF8_9RHOB</name>
<feature type="transmembrane region" description="Helical" evidence="1">
    <location>
        <begin position="75"/>
        <end position="93"/>
    </location>
</feature>
<feature type="transmembrane region" description="Helical" evidence="1">
    <location>
        <begin position="157"/>
        <end position="181"/>
    </location>
</feature>
<evidence type="ECO:0000313" key="3">
    <source>
        <dbReference type="Proteomes" id="UP000199377"/>
    </source>
</evidence>